<organism evidence="2">
    <name type="scientific">Agromyces sp. G08B096</name>
    <dbReference type="NCBI Taxonomy" id="3156399"/>
    <lineage>
        <taxon>Bacteria</taxon>
        <taxon>Bacillati</taxon>
        <taxon>Actinomycetota</taxon>
        <taxon>Actinomycetes</taxon>
        <taxon>Micrococcales</taxon>
        <taxon>Microbacteriaceae</taxon>
        <taxon>Agromyces</taxon>
    </lineage>
</organism>
<evidence type="ECO:0000313" key="2">
    <source>
        <dbReference type="EMBL" id="XBX82266.1"/>
    </source>
</evidence>
<reference evidence="2" key="1">
    <citation type="submission" date="2024-05" db="EMBL/GenBank/DDBJ databases">
        <authorList>
            <person name="Yu L."/>
        </authorList>
    </citation>
    <scope>NUCLEOTIDE SEQUENCE</scope>
    <source>
        <strain evidence="2">G08B096</strain>
    </source>
</reference>
<gene>
    <name evidence="2" type="ORF">ABIQ69_16895</name>
</gene>
<dbReference type="AlphaFoldDB" id="A0AAU7W7F6"/>
<keyword evidence="1" id="KW-1133">Transmembrane helix</keyword>
<sequence>MRRDRSAKLARGSAIAVFATFVASLAHTLGGGAAPGAVTIALALAFAVPFAAVVVGVPGRRGGRAGGIRTAVAALGAQVALHALYSLGTGAPVTGVVTAESAGHRHERIVLPPSAGLDAAGLAHPGHLGLLMLLAHAVAAMLTVGFILWAGRVLAGLRTLARGILVAVALVVGAAPLPAAAPRLRTLPRPAVTAARDLHLVSLRHRGPPIGAAAA</sequence>
<protein>
    <recommendedName>
        <fullName evidence="3">Integral membrane protein</fullName>
    </recommendedName>
</protein>
<feature type="transmembrane region" description="Helical" evidence="1">
    <location>
        <begin position="67"/>
        <end position="85"/>
    </location>
</feature>
<keyword evidence="1" id="KW-0812">Transmembrane</keyword>
<feature type="transmembrane region" description="Helical" evidence="1">
    <location>
        <begin position="163"/>
        <end position="181"/>
    </location>
</feature>
<accession>A0AAU7W7F6</accession>
<evidence type="ECO:0008006" key="3">
    <source>
        <dbReference type="Google" id="ProtNLM"/>
    </source>
</evidence>
<feature type="transmembrane region" description="Helical" evidence="1">
    <location>
        <begin position="128"/>
        <end position="151"/>
    </location>
</feature>
<keyword evidence="1" id="KW-0472">Membrane</keyword>
<name>A0AAU7W7F6_9MICO</name>
<proteinExistence type="predicted"/>
<dbReference type="EMBL" id="CP158374">
    <property type="protein sequence ID" value="XBX82266.1"/>
    <property type="molecule type" value="Genomic_DNA"/>
</dbReference>
<dbReference type="RefSeq" id="WP_350348287.1">
    <property type="nucleotide sequence ID" value="NZ_CP158374.1"/>
</dbReference>
<feature type="transmembrane region" description="Helical" evidence="1">
    <location>
        <begin position="36"/>
        <end position="55"/>
    </location>
</feature>
<evidence type="ECO:0000256" key="1">
    <source>
        <dbReference type="SAM" id="Phobius"/>
    </source>
</evidence>